<dbReference type="Proteomes" id="UP000327044">
    <property type="component" value="Unassembled WGS sequence"/>
</dbReference>
<dbReference type="InterPro" id="IPR047115">
    <property type="entry name" value="ARSB"/>
</dbReference>
<dbReference type="PROSITE" id="PS00523">
    <property type="entry name" value="SULFATASE_1"/>
    <property type="match status" value="2"/>
</dbReference>
<feature type="domain" description="Sulfatase N-terminal" evidence="8">
    <location>
        <begin position="546"/>
        <end position="867"/>
    </location>
</feature>
<dbReference type="FunCoup" id="A0A5N4AR77">
    <property type="interactions" value="81"/>
</dbReference>
<dbReference type="GO" id="GO:0008484">
    <property type="term" value="F:sulfuric ester hydrolase activity"/>
    <property type="evidence" value="ECO:0007669"/>
    <property type="project" value="InterPro"/>
</dbReference>
<keyword evidence="7" id="KW-0732">Signal</keyword>
<name>A0A5N4AR77_PHOPY</name>
<comment type="cofactor">
    <cofactor evidence="1">
        <name>Ca(2+)</name>
        <dbReference type="ChEBI" id="CHEBI:29108"/>
    </cofactor>
</comment>
<reference evidence="9 10" key="1">
    <citation type="journal article" date="2018" name="Elife">
        <title>Firefly genomes illuminate parallel origins of bioluminescence in beetles.</title>
        <authorList>
            <person name="Fallon T.R."/>
            <person name="Lower S.E."/>
            <person name="Chang C.H."/>
            <person name="Bessho-Uehara M."/>
            <person name="Martin G.J."/>
            <person name="Bewick A.J."/>
            <person name="Behringer M."/>
            <person name="Debat H.J."/>
            <person name="Wong I."/>
            <person name="Day J.C."/>
            <person name="Suvorov A."/>
            <person name="Silva C.J."/>
            <person name="Stanger-Hall K.F."/>
            <person name="Hall D.W."/>
            <person name="Schmitz R.J."/>
            <person name="Nelson D.R."/>
            <person name="Lewis S.M."/>
            <person name="Shigenobu S."/>
            <person name="Bybee S.M."/>
            <person name="Larracuente A.M."/>
            <person name="Oba Y."/>
            <person name="Weng J.K."/>
        </authorList>
    </citation>
    <scope>NUCLEOTIDE SEQUENCE [LARGE SCALE GENOMIC DNA]</scope>
    <source>
        <strain evidence="9">1611_PpyrPB1</strain>
        <tissue evidence="9">Whole body</tissue>
    </source>
</reference>
<evidence type="ECO:0000313" key="9">
    <source>
        <dbReference type="EMBL" id="KAB0799830.1"/>
    </source>
</evidence>
<dbReference type="SUPFAM" id="SSF53649">
    <property type="entry name" value="Alkaline phosphatase-like"/>
    <property type="match status" value="2"/>
</dbReference>
<dbReference type="InterPro" id="IPR017850">
    <property type="entry name" value="Alkaline_phosphatase_core_sf"/>
</dbReference>
<protein>
    <recommendedName>
        <fullName evidence="8">Sulfatase N-terminal domain-containing protein</fullName>
    </recommendedName>
</protein>
<evidence type="ECO:0000313" key="10">
    <source>
        <dbReference type="Proteomes" id="UP000327044"/>
    </source>
</evidence>
<dbReference type="Gene3D" id="3.30.1120.10">
    <property type="match status" value="2"/>
</dbReference>
<dbReference type="Pfam" id="PF00884">
    <property type="entry name" value="Sulfatase"/>
    <property type="match status" value="2"/>
</dbReference>
<evidence type="ECO:0000256" key="2">
    <source>
        <dbReference type="ARBA" id="ARBA00008779"/>
    </source>
</evidence>
<dbReference type="InterPro" id="IPR000917">
    <property type="entry name" value="Sulfatase_N"/>
</dbReference>
<dbReference type="CDD" id="cd16029">
    <property type="entry name" value="4-S"/>
    <property type="match status" value="2"/>
</dbReference>
<evidence type="ECO:0000256" key="7">
    <source>
        <dbReference type="SAM" id="SignalP"/>
    </source>
</evidence>
<dbReference type="Gene3D" id="3.40.720.10">
    <property type="entry name" value="Alkaline Phosphatase, subunit A"/>
    <property type="match status" value="2"/>
</dbReference>
<evidence type="ECO:0000256" key="6">
    <source>
        <dbReference type="ARBA" id="ARBA00023180"/>
    </source>
</evidence>
<accession>A0A5N4AR77</accession>
<evidence type="ECO:0000256" key="3">
    <source>
        <dbReference type="ARBA" id="ARBA00022723"/>
    </source>
</evidence>
<feature type="signal peptide" evidence="7">
    <location>
        <begin position="1"/>
        <end position="24"/>
    </location>
</feature>
<evidence type="ECO:0000256" key="4">
    <source>
        <dbReference type="ARBA" id="ARBA00022801"/>
    </source>
</evidence>
<evidence type="ECO:0000259" key="8">
    <source>
        <dbReference type="Pfam" id="PF00884"/>
    </source>
</evidence>
<feature type="chain" id="PRO_5024296705" description="Sulfatase N-terminal domain-containing protein" evidence="7">
    <location>
        <begin position="25"/>
        <end position="1062"/>
    </location>
</feature>
<keyword evidence="6" id="KW-0325">Glycoprotein</keyword>
<dbReference type="GO" id="GO:0046872">
    <property type="term" value="F:metal ion binding"/>
    <property type="evidence" value="ECO:0007669"/>
    <property type="project" value="UniProtKB-KW"/>
</dbReference>
<dbReference type="AlphaFoldDB" id="A0A5N4AR77"/>
<dbReference type="InterPro" id="IPR024607">
    <property type="entry name" value="Sulfatase_CS"/>
</dbReference>
<proteinExistence type="inferred from homology"/>
<dbReference type="PANTHER" id="PTHR10342">
    <property type="entry name" value="ARYLSULFATASE"/>
    <property type="match status" value="1"/>
</dbReference>
<dbReference type="InParanoid" id="A0A5N4AR77"/>
<feature type="domain" description="Sulfatase N-terminal" evidence="8">
    <location>
        <begin position="27"/>
        <end position="348"/>
    </location>
</feature>
<keyword evidence="5" id="KW-0106">Calcium</keyword>
<evidence type="ECO:0000256" key="1">
    <source>
        <dbReference type="ARBA" id="ARBA00001913"/>
    </source>
</evidence>
<dbReference type="EMBL" id="VVIM01000005">
    <property type="protein sequence ID" value="KAB0799830.1"/>
    <property type="molecule type" value="Genomic_DNA"/>
</dbReference>
<keyword evidence="4" id="KW-0378">Hydrolase</keyword>
<dbReference type="PANTHER" id="PTHR10342:SF273">
    <property type="entry name" value="RE14504P"/>
    <property type="match status" value="1"/>
</dbReference>
<evidence type="ECO:0000256" key="5">
    <source>
        <dbReference type="ARBA" id="ARBA00022837"/>
    </source>
</evidence>
<keyword evidence="10" id="KW-1185">Reference proteome</keyword>
<dbReference type="PROSITE" id="PS00149">
    <property type="entry name" value="SULFATASE_2"/>
    <property type="match status" value="2"/>
</dbReference>
<keyword evidence="3" id="KW-0479">Metal-binding</keyword>
<sequence>MKYVCDETVFKLSFILLLIQYANAARPHIVFILADDLGWNDVSFHGSSQILTPNIDALAYSGLILNNYYVLPICTPSRSALMTGKYPIHTGMQHGVLYGAEPRGLPLSETLLPQYFKELGYATHIVGKWHLGSYKKEYTPTFRGFDSHLGFWTGHQDYNDHTAMEKGMWGLDMRRNMDVAWDLHGDYSTDIFSKESERIIANHNKSNPLFLYIAHAAMHSGNPYNPLAAPDSIVAKLESITDYNRRKFAGMLTKLDESVGRVVQALQANNMLKDSIIVFSTDNGGPASGFNLNAASNWPLRGVKNTLWEGGVRGAAFLWSPLIKDKQRVALQKMHVTDWLPTLYSAAGGNLNQMENIDGYDLWEALSTNGESPRNEILHNIDEHFGVSALTVGKWKILDGTTYNGTWDHWYGPSGRNGFYNATEVLTSTAGKALSKIKVSTNSSVITHLRKTADVDCGAQKKLVPCKPLEAPCLFDTETDPCERTNLADKHPDMLQNLTERLEEWKSTAIPPGNVPIDQRGNPKHFGYTWTNFGDYLDYSILKARPHIVFILADDLGWNDVSFHGSSQILTPNIDALAYSGLILNNYYVMPLCTPSRSALMTGKHPIHTGMQHGVIYGAEPRGLPLSETLLPQYLKELGYATHIVGKWHLGSYKKEYTPTFRGFDSHLGFWTGRHDYNDHTATENRMWGLDMRRNMDVAWDLHGNYSTDIFSSESERIIANHNRSNPLFLYIAHAAVHSGNVYNPLPVPDRIVAKLESIPDYKRRRFAGMLTKLDESVGRVVRALQAKNMLKDSIIVFSTDNGGPASGFNLNAASNWPLRGIKNTLWEGGVRGAALLWSPLIKAKQRVAFQKMHVTDWLPTLYSAAGGDLNRIEGIDGYDLWDALSTNGESPRNEILHNIDEDFGVSALTVGKWKILHGSTYNGTWDNWYGPSGRNGFYNATKVLTSPAGKAISKIKVSTNSAVIAHLRKVADVDCGAQKNSFPCKPLEAPCLFDLETDPCERTNLATDHPDTLRKLAARLQEWKETAIPPNNLPLDQKANPKNWGHTWTNFGDYLDYYVAS</sequence>
<gene>
    <name evidence="9" type="ORF">PPYR_07710</name>
</gene>
<comment type="caution">
    <text evidence="9">The sequence shown here is derived from an EMBL/GenBank/DDBJ whole genome shotgun (WGS) entry which is preliminary data.</text>
</comment>
<organism evidence="9 10">
    <name type="scientific">Photinus pyralis</name>
    <name type="common">Common eastern firefly</name>
    <name type="synonym">Lampyris pyralis</name>
    <dbReference type="NCBI Taxonomy" id="7054"/>
    <lineage>
        <taxon>Eukaryota</taxon>
        <taxon>Metazoa</taxon>
        <taxon>Ecdysozoa</taxon>
        <taxon>Arthropoda</taxon>
        <taxon>Hexapoda</taxon>
        <taxon>Insecta</taxon>
        <taxon>Pterygota</taxon>
        <taxon>Neoptera</taxon>
        <taxon>Endopterygota</taxon>
        <taxon>Coleoptera</taxon>
        <taxon>Polyphaga</taxon>
        <taxon>Elateriformia</taxon>
        <taxon>Elateroidea</taxon>
        <taxon>Lampyridae</taxon>
        <taxon>Lampyrinae</taxon>
        <taxon>Photinus</taxon>
    </lineage>
</organism>
<comment type="similarity">
    <text evidence="2">Belongs to the sulfatase family.</text>
</comment>